<gene>
    <name evidence="2" type="ORF">TUM18999_61080</name>
    <name evidence="3" type="ORF">TUM20286_22720</name>
</gene>
<dbReference type="InterPro" id="IPR027417">
    <property type="entry name" value="P-loop_NTPase"/>
</dbReference>
<evidence type="ECO:0000313" key="2">
    <source>
        <dbReference type="EMBL" id="BCG27917.1"/>
    </source>
</evidence>
<dbReference type="EMBL" id="BQKM01000004">
    <property type="protein sequence ID" value="GJN52520.1"/>
    <property type="molecule type" value="Genomic_DNA"/>
</dbReference>
<dbReference type="Proteomes" id="UP000509383">
    <property type="component" value="Chromosome"/>
</dbReference>
<evidence type="ECO:0000313" key="4">
    <source>
        <dbReference type="Proteomes" id="UP000509383"/>
    </source>
</evidence>
<dbReference type="AlphaFoldDB" id="A0A6J4EDI4"/>
<sequence length="321" mass="34505">MLAHIPTHLVAGPLGAGKTSLIRHLLAQRPSDERWAVLINEFGLVGLDAALLETGDDGIALAEVAGGCLCCVNGAPFQVGLGRLLRKARPDRLFIEPSGLGHPAELMRQLREPPWEGVLALQPSLLVLDAAALARGEALPDSQRDALEGAGLLVLNKAENLDEATRQRLAAQLPSLPQSWTVQGRLPLAELPGLDAKAGAAVDNPAPPGGQAAPAALWINPRQPLVQAQGSADGWSIGWRWHPSQTFELMRVQLWLASLPWRRAKLVIHSNAGWLSGNVLDGAPVHWQASEWRKDSRLELIFATPQDEEALKAGFEACRLS</sequence>
<reference evidence="2 4" key="1">
    <citation type="submission" date="2020-05" db="EMBL/GenBank/DDBJ databases">
        <title>Characterization of novel class B3 metallo-beta-lactamase from novel Pseudomonas species.</title>
        <authorList>
            <person name="Yamada K."/>
            <person name="Aoki K."/>
            <person name="Ishii Y."/>
        </authorList>
    </citation>
    <scope>NUCLEOTIDE SEQUENCE [LARGE SCALE GENOMIC DNA]</scope>
    <source>
        <strain evidence="2 4">TUM18999</strain>
        <strain evidence="3 5">TUM20286</strain>
    </source>
</reference>
<dbReference type="GO" id="GO:0005737">
    <property type="term" value="C:cytoplasm"/>
    <property type="evidence" value="ECO:0007669"/>
    <property type="project" value="TreeGrafter"/>
</dbReference>
<dbReference type="InterPro" id="IPR051316">
    <property type="entry name" value="Zinc-reg_GTPase_activator"/>
</dbReference>
<proteinExistence type="predicted"/>
<dbReference type="KEGG" id="ptw:TUM18999_61080"/>
<dbReference type="PANTHER" id="PTHR13748:SF46">
    <property type="entry name" value="ZINC CHAPERONE YEIR"/>
    <property type="match status" value="1"/>
</dbReference>
<accession>A0A6J4EDI4</accession>
<feature type="domain" description="CobW/HypB/UreG nucleotide-binding" evidence="1">
    <location>
        <begin position="6"/>
        <end position="176"/>
    </location>
</feature>
<evidence type="ECO:0000259" key="1">
    <source>
        <dbReference type="Pfam" id="PF02492"/>
    </source>
</evidence>
<name>A0A6J4EDI4_9PSED</name>
<dbReference type="EMBL" id="AP023189">
    <property type="protein sequence ID" value="BCG27917.1"/>
    <property type="molecule type" value="Genomic_DNA"/>
</dbReference>
<dbReference type="InterPro" id="IPR003495">
    <property type="entry name" value="CobW/HypB/UreG_nucleotide-bd"/>
</dbReference>
<dbReference type="PANTHER" id="PTHR13748">
    <property type="entry name" value="COBW-RELATED"/>
    <property type="match status" value="1"/>
</dbReference>
<dbReference type="Gene3D" id="3.40.50.300">
    <property type="entry name" value="P-loop containing nucleotide triphosphate hydrolases"/>
    <property type="match status" value="1"/>
</dbReference>
<organism evidence="2 4">
    <name type="scientific">Pseudomonas tohonis</name>
    <dbReference type="NCBI Taxonomy" id="2725477"/>
    <lineage>
        <taxon>Bacteria</taxon>
        <taxon>Pseudomonadati</taxon>
        <taxon>Pseudomonadota</taxon>
        <taxon>Gammaproteobacteria</taxon>
        <taxon>Pseudomonadales</taxon>
        <taxon>Pseudomonadaceae</taxon>
        <taxon>Pseudomonas</taxon>
    </lineage>
</organism>
<evidence type="ECO:0000313" key="3">
    <source>
        <dbReference type="EMBL" id="GJN52520.1"/>
    </source>
</evidence>
<dbReference type="Proteomes" id="UP001054892">
    <property type="component" value="Unassembled WGS sequence"/>
</dbReference>
<evidence type="ECO:0000313" key="5">
    <source>
        <dbReference type="Proteomes" id="UP001054892"/>
    </source>
</evidence>
<keyword evidence="5" id="KW-1185">Reference proteome</keyword>
<dbReference type="Pfam" id="PF02492">
    <property type="entry name" value="cobW"/>
    <property type="match status" value="1"/>
</dbReference>
<dbReference type="RefSeq" id="WP_173178139.1">
    <property type="nucleotide sequence ID" value="NZ_AP023189.1"/>
</dbReference>
<protein>
    <submittedName>
        <fullName evidence="2">Cobalamin biosynthesis protein CobW</fullName>
    </submittedName>
</protein>
<dbReference type="SUPFAM" id="SSF52540">
    <property type="entry name" value="P-loop containing nucleoside triphosphate hydrolases"/>
    <property type="match status" value="1"/>
</dbReference>